<comment type="caution">
    <text evidence="3">The sequence shown here is derived from an EMBL/GenBank/DDBJ whole genome shotgun (WGS) entry which is preliminary data.</text>
</comment>
<reference evidence="3 4" key="1">
    <citation type="journal article" date="2013" name="Genome Announc.">
        <title>Draft genome sequences for three mercury-methylating, sulfate-reducing bacteria.</title>
        <authorList>
            <person name="Brown S.D."/>
            <person name="Hurt R.A.Jr."/>
            <person name="Gilmour C.C."/>
            <person name="Elias D.A."/>
        </authorList>
    </citation>
    <scope>NUCLEOTIDE SEQUENCE [LARGE SCALE GENOMIC DNA]</scope>
    <source>
        <strain evidence="3 4">DSM 16529</strain>
    </source>
</reference>
<name>S7UQ04_9BACT</name>
<evidence type="ECO:0000313" key="4">
    <source>
        <dbReference type="Proteomes" id="UP000014975"/>
    </source>
</evidence>
<proteinExistence type="predicted"/>
<dbReference type="AlphaFoldDB" id="S7UQ04"/>
<evidence type="ECO:0000259" key="2">
    <source>
        <dbReference type="Pfam" id="PF20068"/>
    </source>
</evidence>
<dbReference type="STRING" id="1121439.dsat_0046"/>
<dbReference type="eggNOG" id="ENOG5033DZF">
    <property type="taxonomic scope" value="Bacteria"/>
</dbReference>
<feature type="domain" description="Amphi-Trp" evidence="2">
    <location>
        <begin position="1"/>
        <end position="80"/>
    </location>
</feature>
<feature type="region of interest" description="Disordered" evidence="1">
    <location>
        <begin position="74"/>
        <end position="99"/>
    </location>
</feature>
<dbReference type="PATRIC" id="fig|1121439.3.peg.1259"/>
<evidence type="ECO:0000313" key="3">
    <source>
        <dbReference type="EMBL" id="EPR34398.1"/>
    </source>
</evidence>
<gene>
    <name evidence="3" type="ORF">dsat_0046</name>
</gene>
<dbReference type="RefSeq" id="WP_020885452.1">
    <property type="nucleotide sequence ID" value="NZ_ATHI01000011.1"/>
</dbReference>
<dbReference type="Pfam" id="PF20068">
    <property type="entry name" value="Amphi-Trp"/>
    <property type="match status" value="1"/>
</dbReference>
<keyword evidence="4" id="KW-1185">Reference proteome</keyword>
<accession>S7UQ04</accession>
<dbReference type="EMBL" id="ATHI01000011">
    <property type="protein sequence ID" value="EPR34398.1"/>
    <property type="molecule type" value="Genomic_DNA"/>
</dbReference>
<dbReference type="NCBIfam" id="TIGR04354">
    <property type="entry name" value="amphi-Trp"/>
    <property type="match status" value="1"/>
</dbReference>
<dbReference type="InterPro" id="IPR027598">
    <property type="entry name" value="Amphi-Trp_dom"/>
</dbReference>
<evidence type="ECO:0000256" key="1">
    <source>
        <dbReference type="SAM" id="MobiDB-lite"/>
    </source>
</evidence>
<organism evidence="3 4">
    <name type="scientific">Alkalidesulfovibrio alkalitolerans DSM 16529</name>
    <dbReference type="NCBI Taxonomy" id="1121439"/>
    <lineage>
        <taxon>Bacteria</taxon>
        <taxon>Pseudomonadati</taxon>
        <taxon>Thermodesulfobacteriota</taxon>
        <taxon>Desulfovibrionia</taxon>
        <taxon>Desulfovibrionales</taxon>
        <taxon>Desulfovibrionaceae</taxon>
        <taxon>Alkalidesulfovibrio</taxon>
    </lineage>
</organism>
<protein>
    <recommendedName>
        <fullName evidence="2">Amphi-Trp domain-containing protein</fullName>
    </recommendedName>
</protein>
<sequence length="99" mass="10860">MPEAKYFKYESVQDMETIVRYLEALAEGFRKGELTLAREGETLVMKPAGLLGFSVEAKLKGVRRKLKFTLGWKEQAESTAGGQPPLIIRASGEPGGGNE</sequence>
<dbReference type="Proteomes" id="UP000014975">
    <property type="component" value="Unassembled WGS sequence"/>
</dbReference>
<dbReference type="OrthoDB" id="5457691at2"/>